<name>A0A5E4M5B6_9HEMI</name>
<protein>
    <submittedName>
        <fullName evidence="2">Peptidase S1, PA clan,Serine proteases, trypsin domain</fullName>
    </submittedName>
</protein>
<organism evidence="2 3">
    <name type="scientific">Cinara cedri</name>
    <dbReference type="NCBI Taxonomy" id="506608"/>
    <lineage>
        <taxon>Eukaryota</taxon>
        <taxon>Metazoa</taxon>
        <taxon>Ecdysozoa</taxon>
        <taxon>Arthropoda</taxon>
        <taxon>Hexapoda</taxon>
        <taxon>Insecta</taxon>
        <taxon>Pterygota</taxon>
        <taxon>Neoptera</taxon>
        <taxon>Paraneoptera</taxon>
        <taxon>Hemiptera</taxon>
        <taxon>Sternorrhyncha</taxon>
        <taxon>Aphidomorpha</taxon>
        <taxon>Aphidoidea</taxon>
        <taxon>Aphididae</taxon>
        <taxon>Lachninae</taxon>
        <taxon>Cinara</taxon>
    </lineage>
</organism>
<evidence type="ECO:0000313" key="3">
    <source>
        <dbReference type="Proteomes" id="UP000325440"/>
    </source>
</evidence>
<gene>
    <name evidence="2" type="ORF">CINCED_3A000242</name>
</gene>
<dbReference type="InterPro" id="IPR009003">
    <property type="entry name" value="Peptidase_S1_PA"/>
</dbReference>
<keyword evidence="2" id="KW-0645">Protease</keyword>
<keyword evidence="2" id="KW-0378">Hydrolase</keyword>
<dbReference type="InterPro" id="IPR043504">
    <property type="entry name" value="Peptidase_S1_PA_chymotrypsin"/>
</dbReference>
<evidence type="ECO:0000313" key="2">
    <source>
        <dbReference type="EMBL" id="VVC26693.1"/>
    </source>
</evidence>
<dbReference type="SUPFAM" id="SSF50494">
    <property type="entry name" value="Trypsin-like serine proteases"/>
    <property type="match status" value="1"/>
</dbReference>
<dbReference type="Proteomes" id="UP000325440">
    <property type="component" value="Unassembled WGS sequence"/>
</dbReference>
<dbReference type="GO" id="GO:0004252">
    <property type="term" value="F:serine-type endopeptidase activity"/>
    <property type="evidence" value="ECO:0007669"/>
    <property type="project" value="InterPro"/>
</dbReference>
<sequence length="254" mass="29457">MENQNNVRKSSGFIIHEHYRNEYDQAHNIMIVILSKPFDEVQKYPILFGCPEMFAGHNKRSSPGLKLKSLGCGQMERIKQNKTLNGQVNDKSIPRKIQIFGLYGENIGCSVSSQRWKFEICNKPNRKMICEGDYGSPLIFINEKGNDTLIGFATFIYNHSPNCDEPLCGCRNMQGSHLFLYKMRHWIVQKTKVTFKDCSTNVTKIKHKPSQIRKFHTLHNSQATHLDPIKLHLLVILFYELSIFLTGRHRFIQI</sequence>
<feature type="domain" description="Peptidase S1" evidence="1">
    <location>
        <begin position="5"/>
        <end position="160"/>
    </location>
</feature>
<evidence type="ECO:0000259" key="1">
    <source>
        <dbReference type="Pfam" id="PF00089"/>
    </source>
</evidence>
<dbReference type="GO" id="GO:0006508">
    <property type="term" value="P:proteolysis"/>
    <property type="evidence" value="ECO:0007669"/>
    <property type="project" value="UniProtKB-KW"/>
</dbReference>
<keyword evidence="3" id="KW-1185">Reference proteome</keyword>
<dbReference type="InterPro" id="IPR001254">
    <property type="entry name" value="Trypsin_dom"/>
</dbReference>
<reference evidence="2 3" key="1">
    <citation type="submission" date="2019-08" db="EMBL/GenBank/DDBJ databases">
        <authorList>
            <person name="Alioto T."/>
            <person name="Alioto T."/>
            <person name="Gomez Garrido J."/>
        </authorList>
    </citation>
    <scope>NUCLEOTIDE SEQUENCE [LARGE SCALE GENOMIC DNA]</scope>
</reference>
<dbReference type="Pfam" id="PF00089">
    <property type="entry name" value="Trypsin"/>
    <property type="match status" value="1"/>
</dbReference>
<dbReference type="EMBL" id="CABPRJ010000042">
    <property type="protein sequence ID" value="VVC26693.1"/>
    <property type="molecule type" value="Genomic_DNA"/>
</dbReference>
<dbReference type="Gene3D" id="2.40.10.10">
    <property type="entry name" value="Trypsin-like serine proteases"/>
    <property type="match status" value="1"/>
</dbReference>
<proteinExistence type="predicted"/>
<dbReference type="AlphaFoldDB" id="A0A5E4M5B6"/>
<accession>A0A5E4M5B6</accession>